<dbReference type="AlphaFoldDB" id="A0AAE4P4H6"/>
<evidence type="ECO:0000313" key="2">
    <source>
        <dbReference type="Proteomes" id="UP001189000"/>
    </source>
</evidence>
<organism evidence="1 2">
    <name type="scientific">Elizabethkingia anophelis</name>
    <dbReference type="NCBI Taxonomy" id="1117645"/>
    <lineage>
        <taxon>Bacteria</taxon>
        <taxon>Pseudomonadati</taxon>
        <taxon>Bacteroidota</taxon>
        <taxon>Flavobacteriia</taxon>
        <taxon>Flavobacteriales</taxon>
        <taxon>Weeksellaceae</taxon>
        <taxon>Elizabethkingia</taxon>
    </lineage>
</organism>
<comment type="caution">
    <text evidence="1">The sequence shown here is derived from an EMBL/GenBank/DDBJ whole genome shotgun (WGS) entry which is preliminary data.</text>
</comment>
<accession>A0AAE4P4H6</accession>
<protein>
    <submittedName>
        <fullName evidence="1">Uncharacterized protein</fullName>
    </submittedName>
</protein>
<sequence>MRNKSKEINDLLTSIKDEKLNGFNIVDFWDSDLTAIGIQFNKVLVYISSYNYSITGKYNIIIENFDTGEIIETERTINFFDTLAKIKELSKSENSV</sequence>
<gene>
    <name evidence="1" type="ORF">CMU51_14920</name>
</gene>
<proteinExistence type="predicted"/>
<reference evidence="1" key="1">
    <citation type="submission" date="2023-02" db="EMBL/GenBank/DDBJ databases">
        <title>Elizabethkingia anophelis draft genomes.</title>
        <authorList>
            <person name="Nicholson A.C."/>
            <person name="Whitney A.M."/>
            <person name="Humrighouse B.W."/>
            <person name="Villarma A."/>
            <person name="Bell M."/>
            <person name="Mcquiston J."/>
        </authorList>
    </citation>
    <scope>NUCLEOTIDE SEQUENCE</scope>
    <source>
        <strain evidence="1">B4955</strain>
    </source>
</reference>
<dbReference type="RefSeq" id="WP_024567854.1">
    <property type="nucleotide sequence ID" value="NZ_JAMOHI010000005.1"/>
</dbReference>
<dbReference type="Proteomes" id="UP001189000">
    <property type="component" value="Unassembled WGS sequence"/>
</dbReference>
<name>A0AAE4P4H6_9FLAO</name>
<evidence type="ECO:0000313" key="1">
    <source>
        <dbReference type="EMBL" id="MDV3665343.1"/>
    </source>
</evidence>
<dbReference type="EMBL" id="NWGY01000015">
    <property type="protein sequence ID" value="MDV3665343.1"/>
    <property type="molecule type" value="Genomic_DNA"/>
</dbReference>